<evidence type="ECO:0000313" key="11">
    <source>
        <dbReference type="EMBL" id="TNN02142.1"/>
    </source>
</evidence>
<evidence type="ECO:0000256" key="3">
    <source>
        <dbReference type="ARBA" id="ARBA00022729"/>
    </source>
</evidence>
<evidence type="ECO:0000259" key="10">
    <source>
        <dbReference type="PROSITE" id="PS50853"/>
    </source>
</evidence>
<evidence type="ECO:0000256" key="9">
    <source>
        <dbReference type="SAM" id="SignalP"/>
    </source>
</evidence>
<dbReference type="CDD" id="cd00063">
    <property type="entry name" value="FN3"/>
    <property type="match status" value="1"/>
</dbReference>
<dbReference type="EMBL" id="SWLE01000002">
    <property type="protein sequence ID" value="TNN02142.1"/>
    <property type="molecule type" value="Genomic_DNA"/>
</dbReference>
<organism evidence="11 12">
    <name type="scientific">Takifugu bimaculatus</name>
    <dbReference type="NCBI Taxonomy" id="433685"/>
    <lineage>
        <taxon>Eukaryota</taxon>
        <taxon>Metazoa</taxon>
        <taxon>Chordata</taxon>
        <taxon>Craniata</taxon>
        <taxon>Vertebrata</taxon>
        <taxon>Euteleostomi</taxon>
        <taxon>Actinopterygii</taxon>
        <taxon>Neopterygii</taxon>
        <taxon>Teleostei</taxon>
        <taxon>Neoteleostei</taxon>
        <taxon>Acanthomorphata</taxon>
        <taxon>Eupercaria</taxon>
        <taxon>Tetraodontiformes</taxon>
        <taxon>Tetradontoidea</taxon>
        <taxon>Tetraodontidae</taxon>
        <taxon>Takifugu</taxon>
    </lineage>
</organism>
<dbReference type="InterPro" id="IPR003531">
    <property type="entry name" value="Hempt_rcpt_S_F1_CS"/>
</dbReference>
<comment type="subcellular location">
    <subcellularLocation>
        <location evidence="1">Membrane</location>
        <topology evidence="1">Single-pass type I membrane protein</topology>
    </subcellularLocation>
</comment>
<dbReference type="PROSITE" id="PS01355">
    <property type="entry name" value="HEMATOPO_REC_S_F1"/>
    <property type="match status" value="1"/>
</dbReference>
<accession>A0A4Z2CD26</accession>
<keyword evidence="4 8" id="KW-1133">Transmembrane helix</keyword>
<dbReference type="AlphaFoldDB" id="A0A4Z2CD26"/>
<dbReference type="InterPro" id="IPR003961">
    <property type="entry name" value="FN3_dom"/>
</dbReference>
<dbReference type="PROSITE" id="PS50853">
    <property type="entry name" value="FN3"/>
    <property type="match status" value="1"/>
</dbReference>
<dbReference type="Gene3D" id="2.60.40.10">
    <property type="entry name" value="Immunoglobulins"/>
    <property type="match status" value="1"/>
</dbReference>
<keyword evidence="5 8" id="KW-0472">Membrane</keyword>
<evidence type="ECO:0000256" key="6">
    <source>
        <dbReference type="ARBA" id="ARBA00023170"/>
    </source>
</evidence>
<feature type="chain" id="PRO_5021293351" description="Fibronectin type-III domain-containing protein" evidence="9">
    <location>
        <begin position="25"/>
        <end position="504"/>
    </location>
</feature>
<keyword evidence="2 8" id="KW-0812">Transmembrane</keyword>
<evidence type="ECO:0000256" key="4">
    <source>
        <dbReference type="ARBA" id="ARBA00022989"/>
    </source>
</evidence>
<proteinExistence type="predicted"/>
<name>A0A4Z2CD26_9TELE</name>
<feature type="transmembrane region" description="Helical" evidence="8">
    <location>
        <begin position="234"/>
        <end position="256"/>
    </location>
</feature>
<evidence type="ECO:0000313" key="12">
    <source>
        <dbReference type="Proteomes" id="UP000516260"/>
    </source>
</evidence>
<feature type="domain" description="Fibronectin type-III" evidence="10">
    <location>
        <begin position="120"/>
        <end position="219"/>
    </location>
</feature>
<dbReference type="GO" id="GO:0009897">
    <property type="term" value="C:external side of plasma membrane"/>
    <property type="evidence" value="ECO:0007669"/>
    <property type="project" value="TreeGrafter"/>
</dbReference>
<reference evidence="11 12" key="1">
    <citation type="submission" date="2019-04" db="EMBL/GenBank/DDBJ databases">
        <title>The sequence and de novo assembly of Takifugu bimaculatus genome using PacBio and Hi-C technologies.</title>
        <authorList>
            <person name="Xu P."/>
            <person name="Liu B."/>
            <person name="Zhou Z."/>
        </authorList>
    </citation>
    <scope>NUCLEOTIDE SEQUENCE [LARGE SCALE GENOMIC DNA]</scope>
    <source>
        <strain evidence="11">TB-2018</strain>
        <tissue evidence="11">Muscle</tissue>
    </source>
</reference>
<sequence length="504" mass="56965">MALKLALFLLLWNLALFSHGVVSSFKVTCSTDYDVSLNCSCSDAVQAQPVFLHVSCRDQGDEVNDSCEVKPSESWCVMFPLDFELVTSTSTMCTAQVLDKDGARISGSESSSWALCDVVKPEPPSQVQVTNMDDFYNITWDHSNQQDCLTYMVRIREANGFSEEPVYSLPSQGKRLQLDHQRLQPRVNYTVDVKAKMCFNNLYKGPWSEWSPTVHFRSTRTAGITYSDTLNWHLFYIPPSVLAFVVLVFLVLLYWIRKREIMQIPKPDYFFAPLYRNYGGNFKEWVNPVFRECDYAIISPQVPMKSEHDVIQLNSEKQSCAENKEGKQNGHLFHELQAQDGSLLPCQDGGSDSSSDQIGRISIHTVTLSEEEVFEEEGASQSSGCVLGRDRERFFGAAMEEQAGYGLEEAERGLLLHHQADRRASAGDNQVPLHIQLFEEERASLNSLTLNEQSDDGYPHVDLDTIDSGFGEYNSPGASQGAQQTFSLHEQINFHSNYVKQWMV</sequence>
<comment type="caution">
    <text evidence="11">The sequence shown here is derived from an EMBL/GenBank/DDBJ whole genome shotgun (WGS) entry which is preliminary data.</text>
</comment>
<evidence type="ECO:0000256" key="2">
    <source>
        <dbReference type="ARBA" id="ARBA00022692"/>
    </source>
</evidence>
<dbReference type="PANTHER" id="PTHR23037">
    <property type="entry name" value="CYTOKINE RECEPTOR"/>
    <property type="match status" value="1"/>
</dbReference>
<keyword evidence="6" id="KW-0675">Receptor</keyword>
<dbReference type="SUPFAM" id="SSF49265">
    <property type="entry name" value="Fibronectin type III"/>
    <property type="match status" value="1"/>
</dbReference>
<keyword evidence="12" id="KW-1185">Reference proteome</keyword>
<gene>
    <name evidence="11" type="ORF">fugu_009629</name>
</gene>
<evidence type="ECO:0000256" key="7">
    <source>
        <dbReference type="ARBA" id="ARBA00023180"/>
    </source>
</evidence>
<dbReference type="GO" id="GO:0004896">
    <property type="term" value="F:cytokine receptor activity"/>
    <property type="evidence" value="ECO:0007669"/>
    <property type="project" value="InterPro"/>
</dbReference>
<evidence type="ECO:0000256" key="1">
    <source>
        <dbReference type="ARBA" id="ARBA00004479"/>
    </source>
</evidence>
<keyword evidence="3 9" id="KW-0732">Signal</keyword>
<protein>
    <recommendedName>
        <fullName evidence="10">Fibronectin type-III domain-containing protein</fullName>
    </recommendedName>
</protein>
<dbReference type="Proteomes" id="UP000516260">
    <property type="component" value="Chromosome 10"/>
</dbReference>
<feature type="signal peptide" evidence="9">
    <location>
        <begin position="1"/>
        <end position="24"/>
    </location>
</feature>
<dbReference type="InterPro" id="IPR013783">
    <property type="entry name" value="Ig-like_fold"/>
</dbReference>
<evidence type="ECO:0000256" key="8">
    <source>
        <dbReference type="SAM" id="Phobius"/>
    </source>
</evidence>
<evidence type="ECO:0000256" key="5">
    <source>
        <dbReference type="ARBA" id="ARBA00023136"/>
    </source>
</evidence>
<dbReference type="InterPro" id="IPR036116">
    <property type="entry name" value="FN3_sf"/>
</dbReference>
<dbReference type="PANTHER" id="PTHR23037:SF7">
    <property type="entry name" value="INTERLEUKIN-21 RECEPTOR"/>
    <property type="match status" value="1"/>
</dbReference>
<keyword evidence="7" id="KW-0325">Glycoprotein</keyword>